<name>A0ABW5RZT1_9BACL</name>
<dbReference type="InterPro" id="IPR018490">
    <property type="entry name" value="cNMP-bd_dom_sf"/>
</dbReference>
<evidence type="ECO:0000256" key="1">
    <source>
        <dbReference type="ARBA" id="ARBA00023159"/>
    </source>
</evidence>
<comment type="caution">
    <text evidence="3">The sequence shown here is derived from an EMBL/GenBank/DDBJ whole genome shotgun (WGS) entry which is preliminary data.</text>
</comment>
<dbReference type="SMART" id="SM00100">
    <property type="entry name" value="cNMP"/>
    <property type="match status" value="1"/>
</dbReference>
<dbReference type="Proteomes" id="UP001597399">
    <property type="component" value="Unassembled WGS sequence"/>
</dbReference>
<dbReference type="RefSeq" id="WP_381531104.1">
    <property type="nucleotide sequence ID" value="NZ_JBHUMQ010000012.1"/>
</dbReference>
<dbReference type="InterPro" id="IPR014710">
    <property type="entry name" value="RmlC-like_jellyroll"/>
</dbReference>
<dbReference type="Gene3D" id="2.60.120.10">
    <property type="entry name" value="Jelly Rolls"/>
    <property type="match status" value="1"/>
</dbReference>
<accession>A0ABW5RZT1</accession>
<gene>
    <name evidence="3" type="ORF">ACFSUE_04800</name>
</gene>
<keyword evidence="1" id="KW-0010">Activator</keyword>
<evidence type="ECO:0000313" key="4">
    <source>
        <dbReference type="Proteomes" id="UP001597399"/>
    </source>
</evidence>
<dbReference type="SUPFAM" id="SSF51206">
    <property type="entry name" value="cAMP-binding domain-like"/>
    <property type="match status" value="1"/>
</dbReference>
<keyword evidence="4" id="KW-1185">Reference proteome</keyword>
<evidence type="ECO:0000313" key="3">
    <source>
        <dbReference type="EMBL" id="MFD2692951.1"/>
    </source>
</evidence>
<feature type="domain" description="Cyclic nucleotide-binding" evidence="2">
    <location>
        <begin position="121"/>
        <end position="203"/>
    </location>
</feature>
<dbReference type="Pfam" id="PF00027">
    <property type="entry name" value="cNMP_binding"/>
    <property type="match status" value="1"/>
</dbReference>
<reference evidence="4" key="1">
    <citation type="journal article" date="2019" name="Int. J. Syst. Evol. Microbiol.">
        <title>The Global Catalogue of Microorganisms (GCM) 10K type strain sequencing project: providing services to taxonomists for standard genome sequencing and annotation.</title>
        <authorList>
            <consortium name="The Broad Institute Genomics Platform"/>
            <consortium name="The Broad Institute Genome Sequencing Center for Infectious Disease"/>
            <person name="Wu L."/>
            <person name="Ma J."/>
        </authorList>
    </citation>
    <scope>NUCLEOTIDE SEQUENCE [LARGE SCALE GENOMIC DNA]</scope>
    <source>
        <strain evidence="4">TISTR 2466</strain>
    </source>
</reference>
<dbReference type="InterPro" id="IPR000595">
    <property type="entry name" value="cNMP-bd_dom"/>
</dbReference>
<organism evidence="3 4">
    <name type="scientific">Sporolactobacillus shoreicorticis</name>
    <dbReference type="NCBI Taxonomy" id="1923877"/>
    <lineage>
        <taxon>Bacteria</taxon>
        <taxon>Bacillati</taxon>
        <taxon>Bacillota</taxon>
        <taxon>Bacilli</taxon>
        <taxon>Bacillales</taxon>
        <taxon>Sporolactobacillaceae</taxon>
        <taxon>Sporolactobacillus</taxon>
    </lineage>
</organism>
<proteinExistence type="predicted"/>
<dbReference type="CDD" id="cd00038">
    <property type="entry name" value="CAP_ED"/>
    <property type="match status" value="1"/>
</dbReference>
<evidence type="ECO:0000259" key="2">
    <source>
        <dbReference type="PROSITE" id="PS50042"/>
    </source>
</evidence>
<dbReference type="PROSITE" id="PS50042">
    <property type="entry name" value="CNMP_BINDING_3"/>
    <property type="match status" value="1"/>
</dbReference>
<protein>
    <submittedName>
        <fullName evidence="3">Crp/Fnr family transcriptional regulator</fullName>
    </submittedName>
</protein>
<sequence length="280" mass="32466">MQQSSNHLQQLIFYSSRAPRKAIVFCLLFYRKCPFDVSLFSCFLCAGHSFSTSERIKENPLCLFAMIEKRKRDNIGINNEKFRLGKMIIVRASDYLERKLQTTLTHHVEEIINREAQIVSFPIGHTVLWEGDTASYLYYIIKGAVRGYYIDRKGNDMTKCFCTENDFFSTEGFRTSAPATFTIECLESCKCLQLNHKSLQCIVNSDKSISDSIRCLFQAEVSKQEDRNKKLMLLNAEERYLVFCNDYPHLHKRIALKYIASYIGVHAASLSRIRKKVDKN</sequence>
<dbReference type="EMBL" id="JBHUMQ010000012">
    <property type="protein sequence ID" value="MFD2692951.1"/>
    <property type="molecule type" value="Genomic_DNA"/>
</dbReference>